<keyword evidence="7" id="KW-0732">Signal</keyword>
<evidence type="ECO:0000313" key="9">
    <source>
        <dbReference type="EMBL" id="AWB69156.1"/>
    </source>
</evidence>
<dbReference type="InterPro" id="IPR006710">
    <property type="entry name" value="Glyco_hydro_43"/>
</dbReference>
<dbReference type="SMART" id="SM00458">
    <property type="entry name" value="RICIN"/>
    <property type="match status" value="1"/>
</dbReference>
<proteinExistence type="inferred from homology"/>
<feature type="active site" description="Proton donor" evidence="5">
    <location>
        <position position="380"/>
    </location>
</feature>
<keyword evidence="10" id="KW-1185">Reference proteome</keyword>
<keyword evidence="3" id="KW-0378">Hydrolase</keyword>
<reference evidence="9 10" key="1">
    <citation type="submission" date="2018-01" db="EMBL/GenBank/DDBJ databases">
        <title>Genome sequence of a Cantenovulum-like bacteria.</title>
        <authorList>
            <person name="Tan W.R."/>
            <person name="Lau N.-S."/>
            <person name="Go F."/>
            <person name="Amirul A.-A.A."/>
        </authorList>
    </citation>
    <scope>NUCLEOTIDE SEQUENCE [LARGE SCALE GENOMIC DNA]</scope>
    <source>
        <strain evidence="9 10">CCB-QB4</strain>
        <plasmid evidence="10">Plasmid unnamed1</plasmid>
    </source>
</reference>
<dbReference type="PANTHER" id="PTHR43301:SF3">
    <property type="entry name" value="ARABINAN ENDO-1,5-ALPHA-L-ARABINOSIDASE A-RELATED"/>
    <property type="match status" value="1"/>
</dbReference>
<protein>
    <submittedName>
        <fullName evidence="9">Endo-alpha-(1-&gt;5)-L-arabinanase</fullName>
    </submittedName>
</protein>
<feature type="signal peptide" evidence="7">
    <location>
        <begin position="1"/>
        <end position="25"/>
    </location>
</feature>
<dbReference type="InterPro" id="IPR023296">
    <property type="entry name" value="Glyco_hydro_beta-prop_sf"/>
</dbReference>
<dbReference type="InterPro" id="IPR035992">
    <property type="entry name" value="Ricin_B-like_lectins"/>
</dbReference>
<dbReference type="RefSeq" id="WP_108605194.1">
    <property type="nucleotide sequence ID" value="NZ_CP026605.1"/>
</dbReference>
<gene>
    <name evidence="9" type="ORF">C2869_21880</name>
</gene>
<dbReference type="Pfam" id="PF16369">
    <property type="entry name" value="GH43_C"/>
    <property type="match status" value="1"/>
</dbReference>
<feature type="chain" id="PRO_5015459333" evidence="7">
    <location>
        <begin position="26"/>
        <end position="617"/>
    </location>
</feature>
<evidence type="ECO:0000256" key="4">
    <source>
        <dbReference type="ARBA" id="ARBA00023295"/>
    </source>
</evidence>
<sequence length="617" mass="67252">MRSFLSQSIKLALISGGLISSTALALSNGTYVLKNNFSNKVMDVASRSTADGANIIQYQPTGGTNQLWDVTHVGNNRYAIVSVHSGKALEVFNFDASDGANIVQWAYWGGDTQLWQLDDLNNGYYGLINQYSGKAAEVFNFDANNGANIGQWTYWAGAPQQWAFEPASYADPTLASSQFTDISVHDPSIFAHNVNGQTTYYIFGSFAASAKSNDLMNWTSVSDGVDNNNPLFGYNITNELAEGFAWTGDNTALWAADVVQLSTGQFAYYYNQSLMTEPRGYTGVATSWNIEGAYSNTGLILKSGMWGQESENPGEIYDPTIHPNAVDPHAFYDKDGKMWLVYGSYSGGIFILEANPATGKPYAGQGYGTHLLGGDHSHIEGAFIQYSPESGYYYMFVSFGGLASDGGYNVRVARATSPNGPYYDAQGNNMANVRGDRSAIAPYGVKLMGGFEFAGDYGYLAPGHQSSVYKPETGQYFLVFHTRFPNSGEFHQVRVHEMFINSDGWPVVAPQRYAALNGENIVDLYDMVGSYKFVNHEKDINTSAKQSVNIQLNADGTVSGNHSGTWWLQSSNKFHISLNGLGSFNGVASWQYNATSNQLVPTFSALSNQGVAVWGTK</sequence>
<dbReference type="CDD" id="cd00161">
    <property type="entry name" value="beta-trefoil_Ricin-like"/>
    <property type="match status" value="1"/>
</dbReference>
<evidence type="ECO:0000256" key="3">
    <source>
        <dbReference type="ARBA" id="ARBA00022801"/>
    </source>
</evidence>
<dbReference type="Gene3D" id="2.40.128.10">
    <property type="match status" value="1"/>
</dbReference>
<keyword evidence="9" id="KW-0614">Plasmid</keyword>
<feature type="site" description="Important for catalytic activity, responsible for pKa modulation of the active site Glu and correct orientation of both the proton donor and substrate" evidence="6">
    <location>
        <position position="327"/>
    </location>
</feature>
<evidence type="ECO:0000256" key="1">
    <source>
        <dbReference type="ARBA" id="ARBA00004834"/>
    </source>
</evidence>
<comment type="pathway">
    <text evidence="1">Glycan metabolism; L-arabinan degradation.</text>
</comment>
<dbReference type="PROSITE" id="PS50231">
    <property type="entry name" value="RICIN_B_LECTIN"/>
    <property type="match status" value="1"/>
</dbReference>
<dbReference type="EMBL" id="CP026605">
    <property type="protein sequence ID" value="AWB69156.1"/>
    <property type="molecule type" value="Genomic_DNA"/>
</dbReference>
<feature type="active site" description="Proton acceptor" evidence="5">
    <location>
        <position position="186"/>
    </location>
</feature>
<evidence type="ECO:0000313" key="10">
    <source>
        <dbReference type="Proteomes" id="UP000244441"/>
    </source>
</evidence>
<dbReference type="Pfam" id="PF04616">
    <property type="entry name" value="Glyco_hydro_43"/>
    <property type="match status" value="1"/>
</dbReference>
<evidence type="ECO:0000256" key="6">
    <source>
        <dbReference type="PIRSR" id="PIRSR606710-2"/>
    </source>
</evidence>
<name>A0A2S0VY56_9ALTE</name>
<evidence type="ECO:0000256" key="5">
    <source>
        <dbReference type="PIRSR" id="PIRSR606710-1"/>
    </source>
</evidence>
<dbReference type="Pfam" id="PF14200">
    <property type="entry name" value="RicinB_lectin_2"/>
    <property type="match status" value="2"/>
</dbReference>
<feature type="domain" description="Ricin B lectin" evidence="8">
    <location>
        <begin position="28"/>
        <end position="165"/>
    </location>
</feature>
<dbReference type="InterPro" id="IPR050727">
    <property type="entry name" value="GH43_arabinanases"/>
</dbReference>
<evidence type="ECO:0000256" key="7">
    <source>
        <dbReference type="SAM" id="SignalP"/>
    </source>
</evidence>
<dbReference type="GO" id="GO:0005975">
    <property type="term" value="P:carbohydrate metabolic process"/>
    <property type="evidence" value="ECO:0007669"/>
    <property type="project" value="InterPro"/>
</dbReference>
<dbReference type="Gene3D" id="2.80.10.50">
    <property type="match status" value="3"/>
</dbReference>
<dbReference type="KEGG" id="cate:C2869_21880"/>
<dbReference type="Gene3D" id="2.115.10.20">
    <property type="entry name" value="Glycosyl hydrolase domain, family 43"/>
    <property type="match status" value="1"/>
</dbReference>
<organism evidence="9 10">
    <name type="scientific">Saccharobesus litoralis</name>
    <dbReference type="NCBI Taxonomy" id="2172099"/>
    <lineage>
        <taxon>Bacteria</taxon>
        <taxon>Pseudomonadati</taxon>
        <taxon>Pseudomonadota</taxon>
        <taxon>Gammaproteobacteria</taxon>
        <taxon>Alteromonadales</taxon>
        <taxon>Alteromonadaceae</taxon>
        <taxon>Saccharobesus</taxon>
    </lineage>
</organism>
<comment type="similarity">
    <text evidence="2">Belongs to the glycosyl hydrolase 43 family.</text>
</comment>
<geneLocation type="plasmid" evidence="9">
    <name>unnamed1</name>
</geneLocation>
<keyword evidence="4" id="KW-0326">Glycosidase</keyword>
<dbReference type="Proteomes" id="UP000244441">
    <property type="component" value="Plasmid unnamed1"/>
</dbReference>
<dbReference type="GO" id="GO:0004553">
    <property type="term" value="F:hydrolase activity, hydrolyzing O-glycosyl compounds"/>
    <property type="evidence" value="ECO:0007669"/>
    <property type="project" value="InterPro"/>
</dbReference>
<dbReference type="InterPro" id="IPR000772">
    <property type="entry name" value="Ricin_B_lectin"/>
</dbReference>
<dbReference type="InterPro" id="IPR032291">
    <property type="entry name" value="Abn2_C"/>
</dbReference>
<accession>A0A2S0VY56</accession>
<dbReference type="PANTHER" id="PTHR43301">
    <property type="entry name" value="ARABINAN ENDO-1,5-ALPHA-L-ARABINOSIDASE"/>
    <property type="match status" value="1"/>
</dbReference>
<dbReference type="SUPFAM" id="SSF75005">
    <property type="entry name" value="Arabinanase/levansucrase/invertase"/>
    <property type="match status" value="1"/>
</dbReference>
<dbReference type="AlphaFoldDB" id="A0A2S0VY56"/>
<evidence type="ECO:0000259" key="8">
    <source>
        <dbReference type="SMART" id="SM00458"/>
    </source>
</evidence>
<evidence type="ECO:0000256" key="2">
    <source>
        <dbReference type="ARBA" id="ARBA00009865"/>
    </source>
</evidence>
<dbReference type="SUPFAM" id="SSF50370">
    <property type="entry name" value="Ricin B-like lectins"/>
    <property type="match status" value="1"/>
</dbReference>
<dbReference type="OrthoDB" id="9801455at2"/>